<evidence type="ECO:0000259" key="1">
    <source>
        <dbReference type="PROSITE" id="PS50943"/>
    </source>
</evidence>
<dbReference type="InterPro" id="IPR010982">
    <property type="entry name" value="Lambda_DNA-bd_dom_sf"/>
</dbReference>
<dbReference type="AlphaFoldDB" id="J9GNU2"/>
<dbReference type="Pfam" id="PF01381">
    <property type="entry name" value="HTH_3"/>
    <property type="match status" value="1"/>
</dbReference>
<dbReference type="PROSITE" id="PS50943">
    <property type="entry name" value="HTH_CROC1"/>
    <property type="match status" value="1"/>
</dbReference>
<sequence length="156" mass="17724">MKDRIAQIIQKEGLTAGQFAEKIGTSPASLSHILKGRNNPSLELVMKIHKACDYINLNWLLYGEGEMETDTDTFNHLGPESEEVEAGLQASESAVFPPEGMSRTEYRKENEAKSPLYIPKEIVREEVKYIEKPTKKITEIRIFYDNGTYEILKPGF</sequence>
<feature type="domain" description="HTH cro/C1-type" evidence="1">
    <location>
        <begin position="5"/>
        <end position="60"/>
    </location>
</feature>
<gene>
    <name evidence="2" type="ORF">EVA_10313</name>
</gene>
<evidence type="ECO:0000313" key="2">
    <source>
        <dbReference type="EMBL" id="EJX01575.1"/>
    </source>
</evidence>
<dbReference type="CDD" id="cd00093">
    <property type="entry name" value="HTH_XRE"/>
    <property type="match status" value="1"/>
</dbReference>
<name>J9GNU2_9ZZZZ</name>
<accession>J9GNU2</accession>
<comment type="caution">
    <text evidence="2">The sequence shown here is derived from an EMBL/GenBank/DDBJ whole genome shotgun (WGS) entry which is preliminary data.</text>
</comment>
<dbReference type="GO" id="GO:0003677">
    <property type="term" value="F:DNA binding"/>
    <property type="evidence" value="ECO:0007669"/>
    <property type="project" value="InterPro"/>
</dbReference>
<proteinExistence type="predicted"/>
<organism evidence="2">
    <name type="scientific">gut metagenome</name>
    <dbReference type="NCBI Taxonomy" id="749906"/>
    <lineage>
        <taxon>unclassified sequences</taxon>
        <taxon>metagenomes</taxon>
        <taxon>organismal metagenomes</taxon>
    </lineage>
</organism>
<dbReference type="SUPFAM" id="SSF47413">
    <property type="entry name" value="lambda repressor-like DNA-binding domains"/>
    <property type="match status" value="1"/>
</dbReference>
<dbReference type="InterPro" id="IPR001387">
    <property type="entry name" value="Cro/C1-type_HTH"/>
</dbReference>
<dbReference type="Gene3D" id="1.10.260.40">
    <property type="entry name" value="lambda repressor-like DNA-binding domains"/>
    <property type="match status" value="1"/>
</dbReference>
<dbReference type="EMBL" id="AMCI01002898">
    <property type="protein sequence ID" value="EJX01575.1"/>
    <property type="molecule type" value="Genomic_DNA"/>
</dbReference>
<dbReference type="SMART" id="SM00530">
    <property type="entry name" value="HTH_XRE"/>
    <property type="match status" value="1"/>
</dbReference>
<reference evidence="2" key="1">
    <citation type="journal article" date="2012" name="PLoS ONE">
        <title>Gene sets for utilization of primary and secondary nutrition supplies in the distal gut of endangered iberian lynx.</title>
        <authorList>
            <person name="Alcaide M."/>
            <person name="Messina E."/>
            <person name="Richter M."/>
            <person name="Bargiela R."/>
            <person name="Peplies J."/>
            <person name="Huws S.A."/>
            <person name="Newbold C.J."/>
            <person name="Golyshin P.N."/>
            <person name="Simon M.A."/>
            <person name="Lopez G."/>
            <person name="Yakimov M.M."/>
            <person name="Ferrer M."/>
        </authorList>
    </citation>
    <scope>NUCLEOTIDE SEQUENCE</scope>
</reference>
<protein>
    <submittedName>
        <fullName evidence="2">Protein containing Helix-turn-helix type 3 domain protein</fullName>
    </submittedName>
</protein>